<feature type="domain" description="Protein kinase" evidence="22">
    <location>
        <begin position="1185"/>
        <end position="1492"/>
    </location>
</feature>
<dbReference type="PROSITE" id="PS00107">
    <property type="entry name" value="PROTEIN_KINASE_ATP"/>
    <property type="match status" value="1"/>
</dbReference>
<keyword evidence="12 21" id="KW-0547">Nucleotide-binding</keyword>
<dbReference type="InterPro" id="IPR008271">
    <property type="entry name" value="Ser/Thr_kinase_AS"/>
</dbReference>
<dbReference type="SUPFAM" id="SSF52058">
    <property type="entry name" value="L domain-like"/>
    <property type="match status" value="2"/>
</dbReference>
<evidence type="ECO:0000256" key="9">
    <source>
        <dbReference type="ARBA" id="ARBA00022692"/>
    </source>
</evidence>
<dbReference type="GO" id="GO:0005886">
    <property type="term" value="C:plasma membrane"/>
    <property type="evidence" value="ECO:0007669"/>
    <property type="project" value="UniProtKB-SubCell"/>
</dbReference>
<dbReference type="OrthoDB" id="1385816at2759"/>
<dbReference type="InterPro" id="IPR003591">
    <property type="entry name" value="Leu-rich_rpt_typical-subtyp"/>
</dbReference>
<dbReference type="InterPro" id="IPR013210">
    <property type="entry name" value="LRR_N_plant-typ"/>
</dbReference>
<dbReference type="PROSITE" id="PS50011">
    <property type="entry name" value="PROTEIN_KINASE_DOM"/>
    <property type="match status" value="2"/>
</dbReference>
<proteinExistence type="inferred from homology"/>
<keyword evidence="26" id="KW-1185">Reference proteome</keyword>
<reference evidence="24" key="4">
    <citation type="journal article" date="2018" name="Nat. Plants">
        <title>Whole-genome landscape of Medicago truncatula symbiotic genes.</title>
        <authorList>
            <person name="Pecrix Y."/>
            <person name="Gamas P."/>
            <person name="Carrere S."/>
        </authorList>
    </citation>
    <scope>NUCLEOTIDE SEQUENCE</scope>
    <source>
        <tissue evidence="24">Leaves</tissue>
    </source>
</reference>
<dbReference type="Proteomes" id="UP000002051">
    <property type="component" value="Chromosome 5"/>
</dbReference>
<keyword evidence="6" id="KW-0597">Phosphoprotein</keyword>
<dbReference type="ExpressionAtlas" id="A0A072UF84">
    <property type="expression patterns" value="differential"/>
</dbReference>
<dbReference type="eggNOG" id="ENOG502QUAH">
    <property type="taxonomic scope" value="Eukaryota"/>
</dbReference>
<evidence type="ECO:0000259" key="22">
    <source>
        <dbReference type="PROSITE" id="PS50011"/>
    </source>
</evidence>
<dbReference type="EMBL" id="CM001221">
    <property type="protein sequence ID" value="KEH28332.1"/>
    <property type="molecule type" value="Genomic_DNA"/>
</dbReference>
<gene>
    <name evidence="25" type="primary">11434252</name>
    <name evidence="23" type="ordered locus">MTR_5g087360</name>
    <name evidence="24" type="ORF">MtrunA17_Chr5g0440221</name>
</gene>
<evidence type="ECO:0000256" key="18">
    <source>
        <dbReference type="ARBA" id="ARBA00023180"/>
    </source>
</evidence>
<dbReference type="Pfam" id="PF00560">
    <property type="entry name" value="LRR_1"/>
    <property type="match status" value="5"/>
</dbReference>
<dbReference type="InterPro" id="IPR050647">
    <property type="entry name" value="Plant_LRR-RLKs"/>
</dbReference>
<comment type="similarity">
    <text evidence="2">Belongs to the protein kinase superfamily. Ser/Thr protein kinase family.</text>
</comment>
<evidence type="ECO:0000256" key="1">
    <source>
        <dbReference type="ARBA" id="ARBA00004162"/>
    </source>
</evidence>
<dbReference type="GO" id="GO:0004674">
    <property type="term" value="F:protein serine/threonine kinase activity"/>
    <property type="evidence" value="ECO:0007669"/>
    <property type="project" value="UniProtKB-KW"/>
</dbReference>
<dbReference type="Gene3D" id="3.30.200.20">
    <property type="entry name" value="Phosphorylase Kinase, domain 1"/>
    <property type="match status" value="2"/>
</dbReference>
<dbReference type="FunFam" id="3.80.10.10:FF:000383">
    <property type="entry name" value="Leucine-rich repeat receptor protein kinase EMS1"/>
    <property type="match status" value="1"/>
</dbReference>
<keyword evidence="18" id="KW-0325">Glycoprotein</keyword>
<protein>
    <recommendedName>
        <fullName evidence="3">non-specific serine/threonine protein kinase</fullName>
        <ecNumber evidence="3">2.7.11.1</ecNumber>
    </recommendedName>
</protein>
<keyword evidence="5" id="KW-0723">Serine/threonine-protein kinase</keyword>
<reference evidence="25" key="3">
    <citation type="submission" date="2015-04" db="UniProtKB">
        <authorList>
            <consortium name="EnsemblPlants"/>
        </authorList>
    </citation>
    <scope>IDENTIFICATION</scope>
    <source>
        <strain evidence="25">cv. Jemalong A17</strain>
    </source>
</reference>
<dbReference type="PROSITE" id="PS00108">
    <property type="entry name" value="PROTEIN_KINASE_ST"/>
    <property type="match status" value="2"/>
</dbReference>
<dbReference type="InterPro" id="IPR000719">
    <property type="entry name" value="Prot_kinase_dom"/>
</dbReference>
<evidence type="ECO:0000256" key="7">
    <source>
        <dbReference type="ARBA" id="ARBA00022614"/>
    </source>
</evidence>
<dbReference type="Proteomes" id="UP000265566">
    <property type="component" value="Chromosome 5"/>
</dbReference>
<evidence type="ECO:0000256" key="10">
    <source>
        <dbReference type="ARBA" id="ARBA00022729"/>
    </source>
</evidence>
<dbReference type="InterPro" id="IPR032675">
    <property type="entry name" value="LRR_dom_sf"/>
</dbReference>
<dbReference type="FunFam" id="3.80.10.10:FF:000919">
    <property type="entry name" value="Leucine-rich repeat receptor-like protein kinase PEPR1"/>
    <property type="match status" value="1"/>
</dbReference>
<evidence type="ECO:0000313" key="26">
    <source>
        <dbReference type="Proteomes" id="UP000002051"/>
    </source>
</evidence>
<keyword evidence="9" id="KW-0812">Transmembrane</keyword>
<accession>A0A072UF84</accession>
<evidence type="ECO:0000313" key="25">
    <source>
        <dbReference type="EnsemblPlants" id="KEH28332"/>
    </source>
</evidence>
<evidence type="ECO:0000256" key="2">
    <source>
        <dbReference type="ARBA" id="ARBA00008684"/>
    </source>
</evidence>
<evidence type="ECO:0000256" key="12">
    <source>
        <dbReference type="ARBA" id="ARBA00022741"/>
    </source>
</evidence>
<evidence type="ECO:0000256" key="11">
    <source>
        <dbReference type="ARBA" id="ARBA00022737"/>
    </source>
</evidence>
<evidence type="ECO:0000256" key="14">
    <source>
        <dbReference type="ARBA" id="ARBA00022840"/>
    </source>
</evidence>
<keyword evidence="17 23" id="KW-0675">Receptor</keyword>
<dbReference type="InterPro" id="IPR011009">
    <property type="entry name" value="Kinase-like_dom_sf"/>
</dbReference>
<dbReference type="FunFam" id="1.10.510.10:FF:000358">
    <property type="entry name" value="Putative leucine-rich repeat receptor-like serine/threonine-protein kinase"/>
    <property type="match status" value="2"/>
</dbReference>
<organism evidence="23 26">
    <name type="scientific">Medicago truncatula</name>
    <name type="common">Barrel medic</name>
    <name type="synonym">Medicago tribuloides</name>
    <dbReference type="NCBI Taxonomy" id="3880"/>
    <lineage>
        <taxon>Eukaryota</taxon>
        <taxon>Viridiplantae</taxon>
        <taxon>Streptophyta</taxon>
        <taxon>Embryophyta</taxon>
        <taxon>Tracheophyta</taxon>
        <taxon>Spermatophyta</taxon>
        <taxon>Magnoliopsida</taxon>
        <taxon>eudicotyledons</taxon>
        <taxon>Gunneridae</taxon>
        <taxon>Pentapetalae</taxon>
        <taxon>rosids</taxon>
        <taxon>fabids</taxon>
        <taxon>Fabales</taxon>
        <taxon>Fabaceae</taxon>
        <taxon>Papilionoideae</taxon>
        <taxon>50 kb inversion clade</taxon>
        <taxon>NPAAA clade</taxon>
        <taxon>Hologalegina</taxon>
        <taxon>IRL clade</taxon>
        <taxon>Trifolieae</taxon>
        <taxon>Medicago</taxon>
    </lineage>
</organism>
<dbReference type="PANTHER" id="PTHR48056:SF23">
    <property type="entry name" value="PROTEIN KINASE DOMAIN-CONTAINING PROTEIN"/>
    <property type="match status" value="1"/>
</dbReference>
<evidence type="ECO:0000256" key="21">
    <source>
        <dbReference type="PROSITE-ProRule" id="PRU10141"/>
    </source>
</evidence>
<evidence type="ECO:0000256" key="16">
    <source>
        <dbReference type="ARBA" id="ARBA00023136"/>
    </source>
</evidence>
<keyword evidence="4" id="KW-1003">Cell membrane</keyword>
<evidence type="ECO:0000256" key="15">
    <source>
        <dbReference type="ARBA" id="ARBA00022989"/>
    </source>
</evidence>
<keyword evidence="7" id="KW-0433">Leucine-rich repeat</keyword>
<dbReference type="EnsemblPlants" id="KEH28332">
    <property type="protein sequence ID" value="KEH28332"/>
    <property type="gene ID" value="MTR_5g087360"/>
</dbReference>
<evidence type="ECO:0000313" key="24">
    <source>
        <dbReference type="EMBL" id="RHN57422.1"/>
    </source>
</evidence>
<dbReference type="EMBL" id="PSQE01000005">
    <property type="protein sequence ID" value="RHN57422.1"/>
    <property type="molecule type" value="Genomic_DNA"/>
</dbReference>
<dbReference type="SMART" id="SM00369">
    <property type="entry name" value="LRR_TYP"/>
    <property type="match status" value="5"/>
</dbReference>
<dbReference type="KEGG" id="mtr:11434252"/>
<keyword evidence="16" id="KW-0472">Membrane</keyword>
<evidence type="ECO:0000256" key="8">
    <source>
        <dbReference type="ARBA" id="ARBA00022679"/>
    </source>
</evidence>
<keyword evidence="13 23" id="KW-0418">Kinase</keyword>
<reference evidence="23 26" key="1">
    <citation type="journal article" date="2011" name="Nature">
        <title>The Medicago genome provides insight into the evolution of rhizobial symbioses.</title>
        <authorList>
            <person name="Young N.D."/>
            <person name="Debelle F."/>
            <person name="Oldroyd G.E."/>
            <person name="Geurts R."/>
            <person name="Cannon S.B."/>
            <person name="Udvardi M.K."/>
            <person name="Benedito V.A."/>
            <person name="Mayer K.F."/>
            <person name="Gouzy J."/>
            <person name="Schoof H."/>
            <person name="Van de Peer Y."/>
            <person name="Proost S."/>
            <person name="Cook D.R."/>
            <person name="Meyers B.C."/>
            <person name="Spannagl M."/>
            <person name="Cheung F."/>
            <person name="De Mita S."/>
            <person name="Krishnakumar V."/>
            <person name="Gundlach H."/>
            <person name="Zhou S."/>
            <person name="Mudge J."/>
            <person name="Bharti A.K."/>
            <person name="Murray J.D."/>
            <person name="Naoumkina M.A."/>
            <person name="Rosen B."/>
            <person name="Silverstein K.A."/>
            <person name="Tang H."/>
            <person name="Rombauts S."/>
            <person name="Zhao P.X."/>
            <person name="Zhou P."/>
            <person name="Barbe V."/>
            <person name="Bardou P."/>
            <person name="Bechner M."/>
            <person name="Bellec A."/>
            <person name="Berger A."/>
            <person name="Berges H."/>
            <person name="Bidwell S."/>
            <person name="Bisseling T."/>
            <person name="Choisne N."/>
            <person name="Couloux A."/>
            <person name="Denny R."/>
            <person name="Deshpande S."/>
            <person name="Dai X."/>
            <person name="Doyle J.J."/>
            <person name="Dudez A.M."/>
            <person name="Farmer A.D."/>
            <person name="Fouteau S."/>
            <person name="Franken C."/>
            <person name="Gibelin C."/>
            <person name="Gish J."/>
            <person name="Goldstein S."/>
            <person name="Gonzalez A.J."/>
            <person name="Green P.J."/>
            <person name="Hallab A."/>
            <person name="Hartog M."/>
            <person name="Hua A."/>
            <person name="Humphray S.J."/>
            <person name="Jeong D.H."/>
            <person name="Jing Y."/>
            <person name="Jocker A."/>
            <person name="Kenton S.M."/>
            <person name="Kim D.J."/>
            <person name="Klee K."/>
            <person name="Lai H."/>
            <person name="Lang C."/>
            <person name="Lin S."/>
            <person name="Macmil S.L."/>
            <person name="Magdelenat G."/>
            <person name="Matthews L."/>
            <person name="McCorrison J."/>
            <person name="Monaghan E.L."/>
            <person name="Mun J.H."/>
            <person name="Najar F.Z."/>
            <person name="Nicholson C."/>
            <person name="Noirot C."/>
            <person name="O'Bleness M."/>
            <person name="Paule C.R."/>
            <person name="Poulain J."/>
            <person name="Prion F."/>
            <person name="Qin B."/>
            <person name="Qu C."/>
            <person name="Retzel E.F."/>
            <person name="Riddle C."/>
            <person name="Sallet E."/>
            <person name="Samain S."/>
            <person name="Samson N."/>
            <person name="Sanders I."/>
            <person name="Saurat O."/>
            <person name="Scarpelli C."/>
            <person name="Schiex T."/>
            <person name="Segurens B."/>
            <person name="Severin A.J."/>
            <person name="Sherrier D.J."/>
            <person name="Shi R."/>
            <person name="Sims S."/>
            <person name="Singer S.R."/>
            <person name="Sinharoy S."/>
            <person name="Sterck L."/>
            <person name="Viollet A."/>
            <person name="Wang B.B."/>
            <person name="Wang K."/>
            <person name="Wang M."/>
            <person name="Wang X."/>
            <person name="Warfsmann J."/>
            <person name="Weissenbach J."/>
            <person name="White D.D."/>
            <person name="White J.D."/>
            <person name="Wiley G.B."/>
            <person name="Wincker P."/>
            <person name="Xing Y."/>
            <person name="Yang L."/>
            <person name="Yao Z."/>
            <person name="Ying F."/>
            <person name="Zhai J."/>
            <person name="Zhou L."/>
            <person name="Zuber A."/>
            <person name="Denarie J."/>
            <person name="Dixon R.A."/>
            <person name="May G.D."/>
            <person name="Schwartz D.C."/>
            <person name="Rogers J."/>
            <person name="Quetier F."/>
            <person name="Town C.D."/>
            <person name="Roe B.A."/>
        </authorList>
    </citation>
    <scope>NUCLEOTIDE SEQUENCE [LARGE SCALE GENOMIC DNA]</scope>
    <source>
        <strain evidence="23">A17</strain>
        <strain evidence="25 26">cv. Jemalong A17</strain>
    </source>
</reference>
<evidence type="ECO:0000256" key="5">
    <source>
        <dbReference type="ARBA" id="ARBA00022527"/>
    </source>
</evidence>
<comment type="catalytic activity">
    <reaction evidence="20">
        <text>L-seryl-[protein] + ATP = O-phospho-L-seryl-[protein] + ADP + H(+)</text>
        <dbReference type="Rhea" id="RHEA:17989"/>
        <dbReference type="Rhea" id="RHEA-COMP:9863"/>
        <dbReference type="Rhea" id="RHEA-COMP:11604"/>
        <dbReference type="ChEBI" id="CHEBI:15378"/>
        <dbReference type="ChEBI" id="CHEBI:29999"/>
        <dbReference type="ChEBI" id="CHEBI:30616"/>
        <dbReference type="ChEBI" id="CHEBI:83421"/>
        <dbReference type="ChEBI" id="CHEBI:456216"/>
        <dbReference type="EC" id="2.7.11.1"/>
    </reaction>
</comment>
<comment type="catalytic activity">
    <reaction evidence="19">
        <text>L-threonyl-[protein] + ATP = O-phospho-L-threonyl-[protein] + ADP + H(+)</text>
        <dbReference type="Rhea" id="RHEA:46608"/>
        <dbReference type="Rhea" id="RHEA-COMP:11060"/>
        <dbReference type="Rhea" id="RHEA-COMP:11605"/>
        <dbReference type="ChEBI" id="CHEBI:15378"/>
        <dbReference type="ChEBI" id="CHEBI:30013"/>
        <dbReference type="ChEBI" id="CHEBI:30616"/>
        <dbReference type="ChEBI" id="CHEBI:61977"/>
        <dbReference type="ChEBI" id="CHEBI:456216"/>
        <dbReference type="EC" id="2.7.11.1"/>
    </reaction>
</comment>
<dbReference type="SUPFAM" id="SSF56112">
    <property type="entry name" value="Protein kinase-like (PK-like)"/>
    <property type="match status" value="2"/>
</dbReference>
<keyword evidence="8 24" id="KW-0808">Transferase</keyword>
<dbReference type="Pfam" id="PF00069">
    <property type="entry name" value="Pkinase"/>
    <property type="match status" value="2"/>
</dbReference>
<evidence type="ECO:0000256" key="13">
    <source>
        <dbReference type="ARBA" id="ARBA00022777"/>
    </source>
</evidence>
<evidence type="ECO:0000256" key="4">
    <source>
        <dbReference type="ARBA" id="ARBA00022475"/>
    </source>
</evidence>
<dbReference type="Gramene" id="rna32965">
    <property type="protein sequence ID" value="RHN57422.1"/>
    <property type="gene ID" value="gene32965"/>
</dbReference>
<evidence type="ECO:0000313" key="23">
    <source>
        <dbReference type="EMBL" id="KEH28332.1"/>
    </source>
</evidence>
<comment type="subcellular location">
    <subcellularLocation>
        <location evidence="1">Cell membrane</location>
        <topology evidence="1">Single-pass membrane protein</topology>
    </subcellularLocation>
</comment>
<evidence type="ECO:0000256" key="3">
    <source>
        <dbReference type="ARBA" id="ARBA00012513"/>
    </source>
</evidence>
<evidence type="ECO:0000256" key="17">
    <source>
        <dbReference type="ARBA" id="ARBA00023170"/>
    </source>
</evidence>
<reference evidence="23 26" key="2">
    <citation type="journal article" date="2014" name="BMC Genomics">
        <title>An improved genome release (version Mt4.0) for the model legume Medicago truncatula.</title>
        <authorList>
            <person name="Tang H."/>
            <person name="Krishnakumar V."/>
            <person name="Bidwell S."/>
            <person name="Rosen B."/>
            <person name="Chan A."/>
            <person name="Zhou S."/>
            <person name="Gentzbittel L."/>
            <person name="Childs K.L."/>
            <person name="Yandell M."/>
            <person name="Gundlach H."/>
            <person name="Mayer K.F."/>
            <person name="Schwartz D.C."/>
            <person name="Town C.D."/>
        </authorList>
    </citation>
    <scope>GENOME REANNOTATION</scope>
    <source>
        <strain evidence="23">A17</strain>
        <strain evidence="25 26">cv. Jemalong A17</strain>
    </source>
</reference>
<keyword evidence="15" id="KW-1133">Transmembrane helix</keyword>
<name>A0A072UF84_MEDTR</name>
<dbReference type="Gene3D" id="1.10.510.10">
    <property type="entry name" value="Transferase(Phosphotransferase) domain 1"/>
    <property type="match status" value="2"/>
</dbReference>
<dbReference type="Gene3D" id="3.80.10.10">
    <property type="entry name" value="Ribonuclease Inhibitor"/>
    <property type="match status" value="4"/>
</dbReference>
<dbReference type="InterPro" id="IPR017441">
    <property type="entry name" value="Protein_kinase_ATP_BS"/>
</dbReference>
<keyword evidence="10" id="KW-0732">Signal</keyword>
<evidence type="ECO:0000256" key="20">
    <source>
        <dbReference type="ARBA" id="ARBA00048679"/>
    </source>
</evidence>
<dbReference type="SMART" id="SM00220">
    <property type="entry name" value="S_TKc"/>
    <property type="match status" value="2"/>
</dbReference>
<feature type="domain" description="Protein kinase" evidence="22">
    <location>
        <begin position="692"/>
        <end position="986"/>
    </location>
</feature>
<dbReference type="HOGENOM" id="CLU_250924_0_0_1"/>
<evidence type="ECO:0000256" key="19">
    <source>
        <dbReference type="ARBA" id="ARBA00047899"/>
    </source>
</evidence>
<dbReference type="InterPro" id="IPR001611">
    <property type="entry name" value="Leu-rich_rpt"/>
</dbReference>
<evidence type="ECO:0000256" key="6">
    <source>
        <dbReference type="ARBA" id="ARBA00022553"/>
    </source>
</evidence>
<feature type="binding site" evidence="21">
    <location>
        <position position="720"/>
    </location>
    <ligand>
        <name>ATP</name>
        <dbReference type="ChEBI" id="CHEBI:30616"/>
    </ligand>
</feature>
<dbReference type="PANTHER" id="PTHR48056">
    <property type="entry name" value="LRR RECEPTOR-LIKE SERINE/THREONINE-PROTEIN KINASE-RELATED"/>
    <property type="match status" value="1"/>
</dbReference>
<dbReference type="EC" id="2.7.11.1" evidence="3"/>
<dbReference type="GO" id="GO:0005524">
    <property type="term" value="F:ATP binding"/>
    <property type="evidence" value="ECO:0007669"/>
    <property type="project" value="UniProtKB-UniRule"/>
</dbReference>
<dbReference type="FunFam" id="3.80.10.10:FF:000129">
    <property type="entry name" value="Leucine-rich repeat receptor-like kinase"/>
    <property type="match status" value="1"/>
</dbReference>
<keyword evidence="11" id="KW-0677">Repeat</keyword>
<dbReference type="Pfam" id="PF08263">
    <property type="entry name" value="LRRNT_2"/>
    <property type="match status" value="1"/>
</dbReference>
<keyword evidence="14 21" id="KW-0067">ATP-binding</keyword>
<dbReference type="PaxDb" id="3880-AET00007"/>
<sequence>MTRICCSSRIIKLLLIVSFLHGGFALTTDGLTLLSLLTHWTFVPPLINSSWKASDSIPCSWVGVQCDHTNNVISINLTNHGILGQLGPEIGNFYHLQNLVLLGNGFTGNVPSELSNCSLLEYLDLSKNRFSGKIPYSLKKLQNLKVIGLSSNLLTGEIPDSLFEIHSLEEVSLHSNLLSGPIPTNIGNLTHLLRLYLHRNMFSGTIPSAIGNCSKLEDLNLSFNRLRGEIPVFVWRIQSLLHILVHNNSLSGELPFEMTELKYLRNISLFDNQFSGVIPQSLGINSSIVKLDCMNNKFNGNIPPNLCFGKHLLELNMGINQLQGGIPSDLGRCATLRRLFLNQNNFTGSLPDFASNLNLKYMDISKNNISGPIPSSLGNCTNLTYINLSRNKFARLIPSELGNLLNLVILELSHNNLEGPLPHQLSNCSHMDRFDIGFNFLNGSLPSNLRSWTNITTLILRENYFTGGIPEFLAKFRNLRELQLGGNLLGGKIPRSIVTLRNLFYGLNLSANGLIGGIPVEIQKLKMLQSLDISLNNLTGSIDALGSLVSLIEVNISHNLFNGSVPTGLMKLLNSSPSSFMGNPLICVSCLSCIKTSYVNPCVSKSTDHKGISNVQIVMIEIGSSILISVVLVIIIQRRFLRKESDTEDLKQWYIGRGAGLIGTRYAYEFNVSGEDKPPDLQKLVLQATENLSDQYIIGRGAHGIVYKALLGQQVYAVKKFEFTSNRVKRLRMMCNEIEVLGMYKHRNVIKYADYWIGKDYGLVLYEFMKNGSLHDILHEKKPPPLFTWSDRLKIVVGIAEGLAYLHNDCDTPIVHRDIKPKNILIDDNLEPIIADFGTVLYRKLSEDSYGHSETRKMRSSIVVGTPGYIAPENAYAIVQSRKSDVYSYGVILLEIITRKKVVVPCLNDDTNVTSLVSWARSVWLETGKIEYIADSYLARRFPNSAALTRQVTTMFLLALQCTEKDLRKRPIMKDVIGLFKMHLFKRCDEEEYGDAVAANMLPNIPFVSIDHNLHGESSRAAAQRQREVIFNMETDPMDYYSDFGFWQDTEHEPMDYYSDSSFWHDIDQFLSGFGVEDDWNLKPTICIDGLLVKLMGNGKIIAEKLVKVAALNVPKVTYVWPCLIFLPSGVGPVVTKPFNWFFLSRWGQYMHLQQSLYYQPKSYFLNANKINALQDLVLEATENLNDHYIIGRGAHCSVYKVILGQQAFALKKFEFGRNNKMQLSVMFNEIEVLAMFKHQNLMKYAHYWIGGDYGLVLYKFMENGSLHDILHEKKPPPPFIWSDRLKIAVGIAQGLAHLHYYCIPPIVHLDIKPNNILLDDNMEPIIADFSTALLCDMSEDSCSHFETRQMFSSHVFGTGDYTTPENANAAMHNRKSDVYSYGVVLLELITRKKVFAPYFDDETKETSLVCWARSIWLETGKIEKIVDSYLASSFPNSVELTKQVTSMFLLALQCTATDLRKRPTMKDVIDLYKSDMCKWRCGEVEDGDAFVANTTLQPCSTCNIFSDVPVVSIDDHLHGKVTFNVDAEPRDNSDFGFWQDADKFPLGVYDWDDWKLMSRPAVGIHGLVIQLMGNCETEVKTVVVAALIVPKITYSQPCLIYLPSITGPTLTQLFNWFFLSQWGQYMYQKKSLYYQPKSYFIHANHIDSLLFSFFEGI</sequence>